<feature type="region of interest" description="Disordered" evidence="1">
    <location>
        <begin position="77"/>
        <end position="127"/>
    </location>
</feature>
<name>A0A2G9UD99_TELCI</name>
<sequence length="127" mass="13490">MSILEEIGKLTQPVFDLPDLEDEDVDGTASKTLKSIAAESVDVPPRRVRKAIDLSIDDSCKYGGTKVSRNDVFDEFSEMAGLGDQSKENGDDASSSDGEGGSVIESNGDKFGEPSDESGDDDGEHSE</sequence>
<evidence type="ECO:0000256" key="1">
    <source>
        <dbReference type="SAM" id="MobiDB-lite"/>
    </source>
</evidence>
<gene>
    <name evidence="2" type="ORF">TELCIR_10516</name>
</gene>
<dbReference type="Proteomes" id="UP000230423">
    <property type="component" value="Unassembled WGS sequence"/>
</dbReference>
<proteinExistence type="predicted"/>
<dbReference type="AlphaFoldDB" id="A0A2G9UD99"/>
<evidence type="ECO:0000313" key="2">
    <source>
        <dbReference type="EMBL" id="PIO67722.1"/>
    </source>
</evidence>
<protein>
    <submittedName>
        <fullName evidence="2">Uncharacterized protein</fullName>
    </submittedName>
</protein>
<reference evidence="2 3" key="1">
    <citation type="submission" date="2015-09" db="EMBL/GenBank/DDBJ databases">
        <title>Draft genome of the parasitic nematode Teladorsagia circumcincta isolate WARC Sus (inbred).</title>
        <authorList>
            <person name="Mitreva M."/>
        </authorList>
    </citation>
    <scope>NUCLEOTIDE SEQUENCE [LARGE SCALE GENOMIC DNA]</scope>
    <source>
        <strain evidence="2 3">S</strain>
    </source>
</reference>
<keyword evidence="3" id="KW-1185">Reference proteome</keyword>
<dbReference type="EMBL" id="KZ347438">
    <property type="protein sequence ID" value="PIO67722.1"/>
    <property type="molecule type" value="Genomic_DNA"/>
</dbReference>
<accession>A0A2G9UD99</accession>
<organism evidence="2 3">
    <name type="scientific">Teladorsagia circumcincta</name>
    <name type="common">Brown stomach worm</name>
    <name type="synonym">Ostertagia circumcincta</name>
    <dbReference type="NCBI Taxonomy" id="45464"/>
    <lineage>
        <taxon>Eukaryota</taxon>
        <taxon>Metazoa</taxon>
        <taxon>Ecdysozoa</taxon>
        <taxon>Nematoda</taxon>
        <taxon>Chromadorea</taxon>
        <taxon>Rhabditida</taxon>
        <taxon>Rhabditina</taxon>
        <taxon>Rhabditomorpha</taxon>
        <taxon>Strongyloidea</taxon>
        <taxon>Trichostrongylidae</taxon>
        <taxon>Teladorsagia</taxon>
    </lineage>
</organism>
<dbReference type="OrthoDB" id="5783963at2759"/>
<evidence type="ECO:0000313" key="3">
    <source>
        <dbReference type="Proteomes" id="UP000230423"/>
    </source>
</evidence>
<feature type="compositionally biased region" description="Acidic residues" evidence="1">
    <location>
        <begin position="114"/>
        <end position="127"/>
    </location>
</feature>